<protein>
    <submittedName>
        <fullName evidence="1">Uncharacterized protein</fullName>
    </submittedName>
</protein>
<gene>
    <name evidence="1" type="ORF">HPB50_002539</name>
</gene>
<dbReference type="Proteomes" id="UP000821845">
    <property type="component" value="Chromosome 2"/>
</dbReference>
<accession>A0ACB7SV19</accession>
<reference evidence="1" key="1">
    <citation type="submission" date="2020-05" db="EMBL/GenBank/DDBJ databases">
        <title>Large-scale comparative analyses of tick genomes elucidate their genetic diversity and vector capacities.</title>
        <authorList>
            <person name="Jia N."/>
            <person name="Wang J."/>
            <person name="Shi W."/>
            <person name="Du L."/>
            <person name="Sun Y."/>
            <person name="Zhan W."/>
            <person name="Jiang J."/>
            <person name="Wang Q."/>
            <person name="Zhang B."/>
            <person name="Ji P."/>
            <person name="Sakyi L.B."/>
            <person name="Cui X."/>
            <person name="Yuan T."/>
            <person name="Jiang B."/>
            <person name="Yang W."/>
            <person name="Lam T.T.-Y."/>
            <person name="Chang Q."/>
            <person name="Ding S."/>
            <person name="Wang X."/>
            <person name="Zhu J."/>
            <person name="Ruan X."/>
            <person name="Zhao L."/>
            <person name="Wei J."/>
            <person name="Que T."/>
            <person name="Du C."/>
            <person name="Cheng J."/>
            <person name="Dai P."/>
            <person name="Han X."/>
            <person name="Huang E."/>
            <person name="Gao Y."/>
            <person name="Liu J."/>
            <person name="Shao H."/>
            <person name="Ye R."/>
            <person name="Li L."/>
            <person name="Wei W."/>
            <person name="Wang X."/>
            <person name="Wang C."/>
            <person name="Yang T."/>
            <person name="Huo Q."/>
            <person name="Li W."/>
            <person name="Guo W."/>
            <person name="Chen H."/>
            <person name="Zhou L."/>
            <person name="Ni X."/>
            <person name="Tian J."/>
            <person name="Zhou Y."/>
            <person name="Sheng Y."/>
            <person name="Liu T."/>
            <person name="Pan Y."/>
            <person name="Xia L."/>
            <person name="Li J."/>
            <person name="Zhao F."/>
            <person name="Cao W."/>
        </authorList>
    </citation>
    <scope>NUCLEOTIDE SEQUENCE</scope>
    <source>
        <strain evidence="1">Hyas-2018</strain>
    </source>
</reference>
<keyword evidence="2" id="KW-1185">Reference proteome</keyword>
<organism evidence="1 2">
    <name type="scientific">Hyalomma asiaticum</name>
    <name type="common">Tick</name>
    <dbReference type="NCBI Taxonomy" id="266040"/>
    <lineage>
        <taxon>Eukaryota</taxon>
        <taxon>Metazoa</taxon>
        <taxon>Ecdysozoa</taxon>
        <taxon>Arthropoda</taxon>
        <taxon>Chelicerata</taxon>
        <taxon>Arachnida</taxon>
        <taxon>Acari</taxon>
        <taxon>Parasitiformes</taxon>
        <taxon>Ixodida</taxon>
        <taxon>Ixodoidea</taxon>
        <taxon>Ixodidae</taxon>
        <taxon>Hyalomminae</taxon>
        <taxon>Hyalomma</taxon>
    </lineage>
</organism>
<comment type="caution">
    <text evidence="1">The sequence shown here is derived from an EMBL/GenBank/DDBJ whole genome shotgun (WGS) entry which is preliminary data.</text>
</comment>
<name>A0ACB7SV19_HYAAI</name>
<evidence type="ECO:0000313" key="2">
    <source>
        <dbReference type="Proteomes" id="UP000821845"/>
    </source>
</evidence>
<sequence>MAALTSGCARSISEDGAYSSTSEAELDSDHELDLDAEVDPQKLLGAWLGELDAINQHKHTSSYLPRKVLHARNGLVPAEFVALFGSLTPSVGHVCRIMKSEIWRQVRLLYDWIRVLCCARDPPWVAERRTKIFKHVAMQNTEFLWQQALLWLPRKGEKHRVTPCRLVLLDEVVIPDDVAAILQKGPKFSIPPRIRMHELLAINRKLANNAGEDSEMCLLGGIDSIARTARKKDLLPRDRLQQVVSYFEEHDLRLLQADKEGGFVVMSSSAHGGKASQALSRNFVKVSRKACRVK</sequence>
<evidence type="ECO:0000313" key="1">
    <source>
        <dbReference type="EMBL" id="KAH6937624.1"/>
    </source>
</evidence>
<dbReference type="EMBL" id="CM023482">
    <property type="protein sequence ID" value="KAH6937624.1"/>
    <property type="molecule type" value="Genomic_DNA"/>
</dbReference>
<proteinExistence type="predicted"/>